<dbReference type="SMART" id="SM00283">
    <property type="entry name" value="MA"/>
    <property type="match status" value="1"/>
</dbReference>
<comment type="caution">
    <text evidence="10">The sequence shown here is derived from an EMBL/GenBank/DDBJ whole genome shotgun (WGS) entry which is preliminary data.</text>
</comment>
<comment type="subcellular location">
    <subcellularLocation>
        <location evidence="1">Cell inner membrane</location>
        <topology evidence="1">Multi-pass membrane protein</topology>
    </subcellularLocation>
</comment>
<evidence type="ECO:0000259" key="9">
    <source>
        <dbReference type="PROSITE" id="PS50885"/>
    </source>
</evidence>
<keyword evidence="6" id="KW-0812">Transmembrane</keyword>
<dbReference type="PANTHER" id="PTHR32089:SF112">
    <property type="entry name" value="LYSOZYME-LIKE PROTEIN-RELATED"/>
    <property type="match status" value="1"/>
</dbReference>
<dbReference type="PRINTS" id="PR00260">
    <property type="entry name" value="CHEMTRNSDUCR"/>
</dbReference>
<evidence type="ECO:0000259" key="8">
    <source>
        <dbReference type="PROSITE" id="PS50192"/>
    </source>
</evidence>
<protein>
    <submittedName>
        <fullName evidence="10">Methyl-accepting chemotaxis sensor/transducer protein</fullName>
    </submittedName>
</protein>
<keyword evidence="2" id="KW-0997">Cell inner membrane</keyword>
<dbReference type="EMBL" id="WEKV01000006">
    <property type="protein sequence ID" value="KAB7786690.1"/>
    <property type="molecule type" value="Genomic_DNA"/>
</dbReference>
<dbReference type="SMART" id="SM00304">
    <property type="entry name" value="HAMP"/>
    <property type="match status" value="1"/>
</dbReference>
<dbReference type="InterPro" id="IPR000727">
    <property type="entry name" value="T_SNARE_dom"/>
</dbReference>
<dbReference type="InterPro" id="IPR004089">
    <property type="entry name" value="MCPsignal_dom"/>
</dbReference>
<organism evidence="10 11">
    <name type="scientific">Methylorubrum populi</name>
    <dbReference type="NCBI Taxonomy" id="223967"/>
    <lineage>
        <taxon>Bacteria</taxon>
        <taxon>Pseudomonadati</taxon>
        <taxon>Pseudomonadota</taxon>
        <taxon>Alphaproteobacteria</taxon>
        <taxon>Hyphomicrobiales</taxon>
        <taxon>Methylobacteriaceae</taxon>
        <taxon>Methylorubrum</taxon>
    </lineage>
</organism>
<keyword evidence="6" id="KW-0472">Membrane</keyword>
<feature type="domain" description="Methyl-accepting transducer" evidence="7">
    <location>
        <begin position="306"/>
        <end position="542"/>
    </location>
</feature>
<name>A0A833J8U1_9HYPH</name>
<proteinExistence type="inferred from homology"/>
<evidence type="ECO:0000256" key="3">
    <source>
        <dbReference type="ARBA" id="ARBA00023224"/>
    </source>
</evidence>
<keyword evidence="2" id="KW-1003">Cell membrane</keyword>
<dbReference type="PROSITE" id="PS50192">
    <property type="entry name" value="T_SNARE"/>
    <property type="match status" value="1"/>
</dbReference>
<feature type="domain" description="T-SNARE coiled-coil homology" evidence="8">
    <location>
        <begin position="458"/>
        <end position="520"/>
    </location>
</feature>
<dbReference type="AlphaFoldDB" id="A0A833J8U1"/>
<dbReference type="Gene3D" id="1.10.287.950">
    <property type="entry name" value="Methyl-accepting chemotaxis protein"/>
    <property type="match status" value="1"/>
</dbReference>
<dbReference type="InterPro" id="IPR007891">
    <property type="entry name" value="CHASE3"/>
</dbReference>
<evidence type="ECO:0000256" key="5">
    <source>
        <dbReference type="PROSITE-ProRule" id="PRU00284"/>
    </source>
</evidence>
<dbReference type="InterPro" id="IPR003660">
    <property type="entry name" value="HAMP_dom"/>
</dbReference>
<keyword evidence="3 5" id="KW-0807">Transducer</keyword>
<feature type="domain" description="HAMP" evidence="9">
    <location>
        <begin position="212"/>
        <end position="265"/>
    </location>
</feature>
<dbReference type="GO" id="GO:0007165">
    <property type="term" value="P:signal transduction"/>
    <property type="evidence" value="ECO:0007669"/>
    <property type="project" value="UniProtKB-KW"/>
</dbReference>
<dbReference type="Gene3D" id="1.10.8.500">
    <property type="entry name" value="HAMP domain in histidine kinase"/>
    <property type="match status" value="1"/>
</dbReference>
<evidence type="ECO:0000256" key="2">
    <source>
        <dbReference type="ARBA" id="ARBA00022519"/>
    </source>
</evidence>
<dbReference type="Pfam" id="PF00015">
    <property type="entry name" value="MCPsignal"/>
    <property type="match status" value="1"/>
</dbReference>
<evidence type="ECO:0000256" key="4">
    <source>
        <dbReference type="ARBA" id="ARBA00029447"/>
    </source>
</evidence>
<dbReference type="CDD" id="cd19410">
    <property type="entry name" value="HK9-like_sensor"/>
    <property type="match status" value="1"/>
</dbReference>
<dbReference type="Proteomes" id="UP000469949">
    <property type="component" value="Unassembled WGS sequence"/>
</dbReference>
<dbReference type="PROSITE" id="PS50111">
    <property type="entry name" value="CHEMOTAXIS_TRANSDUC_2"/>
    <property type="match status" value="1"/>
</dbReference>
<dbReference type="SUPFAM" id="SSF58104">
    <property type="entry name" value="Methyl-accepting chemotaxis protein (MCP) signaling domain"/>
    <property type="match status" value="1"/>
</dbReference>
<dbReference type="Pfam" id="PF00672">
    <property type="entry name" value="HAMP"/>
    <property type="match status" value="1"/>
</dbReference>
<evidence type="ECO:0000259" key="7">
    <source>
        <dbReference type="PROSITE" id="PS50111"/>
    </source>
</evidence>
<comment type="similarity">
    <text evidence="4">Belongs to the methyl-accepting chemotaxis (MCP) protein family.</text>
</comment>
<dbReference type="Pfam" id="PF05227">
    <property type="entry name" value="CHASE3"/>
    <property type="match status" value="1"/>
</dbReference>
<dbReference type="RefSeq" id="WP_152276221.1">
    <property type="nucleotide sequence ID" value="NZ_WEKV01000006.1"/>
</dbReference>
<keyword evidence="6" id="KW-1133">Transmembrane helix</keyword>
<sequence length="562" mass="58124">MRIFTNLPIVAKLVLVFAFVIAAVSGSSFTTWRSLGTIEDSNRWRDHSYEVLLQLDRLTGALVDQETGLRGYLISANPSFLEPYNSGAKTYGETLKRLRGLVSDNPQQVSRLDALDAATRQWIGEVAEREIALMRQEATQAQARQIEASGAGKSAMDAVRKAAAEIASSETGLLEVRAATVKDAAASSRFAVGAGFVALLVVAGLGIMLLNGFVSRPVRRMTGLMSRLAEGDASVEIPFRERREEVGAMAGAVQVFKDNLIRTRALEEETALARAGAEAQRKAAMREMADSFERAVSGIVGAVSSAATELQATAESMAGTAAQTADQSSAAAAAAEEAATNVGTVAAAAEELGASVQEIARQVTGSTSLAQKAVVEAEGTAQLVQDLSAAAAKIGDVVGLISTIAGQTNLLALNATIEAARAGEAGRGFAVVAAEVKELANQTARATDEISGQIGQVQSITGQAVTAIADIATRIREIDGLASTIAAAVEEQGAATQEIVRNVSEASAGTGAVTGNVASVASAAEETGAAASQVLTSASELSRQSEHLDGQVRHFLQTIRAA</sequence>
<dbReference type="PANTHER" id="PTHR32089">
    <property type="entry name" value="METHYL-ACCEPTING CHEMOTAXIS PROTEIN MCPB"/>
    <property type="match status" value="1"/>
</dbReference>
<dbReference type="CDD" id="cd06225">
    <property type="entry name" value="HAMP"/>
    <property type="match status" value="1"/>
</dbReference>
<dbReference type="GO" id="GO:0004888">
    <property type="term" value="F:transmembrane signaling receptor activity"/>
    <property type="evidence" value="ECO:0007669"/>
    <property type="project" value="InterPro"/>
</dbReference>
<feature type="transmembrane region" description="Helical" evidence="6">
    <location>
        <begin position="190"/>
        <end position="214"/>
    </location>
</feature>
<dbReference type="PROSITE" id="PS50885">
    <property type="entry name" value="HAMP"/>
    <property type="match status" value="1"/>
</dbReference>
<dbReference type="GO" id="GO:0006935">
    <property type="term" value="P:chemotaxis"/>
    <property type="evidence" value="ECO:0007669"/>
    <property type="project" value="InterPro"/>
</dbReference>
<dbReference type="InterPro" id="IPR004090">
    <property type="entry name" value="Chemotax_Me-accpt_rcpt"/>
</dbReference>
<evidence type="ECO:0000313" key="10">
    <source>
        <dbReference type="EMBL" id="KAB7786690.1"/>
    </source>
</evidence>
<dbReference type="GO" id="GO:0005886">
    <property type="term" value="C:plasma membrane"/>
    <property type="evidence" value="ECO:0007669"/>
    <property type="project" value="UniProtKB-SubCell"/>
</dbReference>
<accession>A0A833J8U1</accession>
<reference evidence="10 11" key="1">
    <citation type="submission" date="2019-10" db="EMBL/GenBank/DDBJ databases">
        <title>Draft Genome Sequence of the Caffeine Degrading Methylotroph Methylorubrum populi PINKEL.</title>
        <authorList>
            <person name="Dawson S.C."/>
            <person name="Zhang X."/>
            <person name="Wright M.E."/>
            <person name="Sharma G."/>
            <person name="Langner J.T."/>
            <person name="Ditty J.L."/>
            <person name="Subuyuj G.A."/>
        </authorList>
    </citation>
    <scope>NUCLEOTIDE SEQUENCE [LARGE SCALE GENOMIC DNA]</scope>
    <source>
        <strain evidence="10 11">Pinkel</strain>
    </source>
</reference>
<evidence type="ECO:0000256" key="1">
    <source>
        <dbReference type="ARBA" id="ARBA00004429"/>
    </source>
</evidence>
<evidence type="ECO:0000256" key="6">
    <source>
        <dbReference type="SAM" id="Phobius"/>
    </source>
</evidence>
<gene>
    <name evidence="10" type="ORF">F8B43_1044</name>
</gene>
<evidence type="ECO:0000313" key="11">
    <source>
        <dbReference type="Proteomes" id="UP000469949"/>
    </source>
</evidence>